<accession>A0A0F9G5R7</accession>
<sequence length="276" mass="31409">KKGVFKSSKEDAEVMRKFYHGVNYMINLNPDIIPARVGAKHYALHGLTIFKTLWNADIWPDKPLRKEGQSEEEYVAKLNKWEGEAEDIFPLTVQAVNPRNIMPDPSYGPRGFVIERHKILVINAKKKWPHWANHWTNDKGLQLADELEYDIYFDGVYRCDLVDGEPILKVRGGVGKHGYGFIPYVFIDSGLGNQSFESKPDVRYVGMLRYMFDPIIAESRVFSIADIILALSFNFSSTVGCSALHSDCTFSTYCLRSVTSLGSSVVIFHLHPYHTI</sequence>
<feature type="non-terminal residue" evidence="1">
    <location>
        <position position="1"/>
    </location>
</feature>
<dbReference type="EMBL" id="LAZR01029760">
    <property type="protein sequence ID" value="KKL58617.1"/>
    <property type="molecule type" value="Genomic_DNA"/>
</dbReference>
<evidence type="ECO:0000313" key="1">
    <source>
        <dbReference type="EMBL" id="KKL58617.1"/>
    </source>
</evidence>
<proteinExistence type="predicted"/>
<dbReference type="AlphaFoldDB" id="A0A0F9G5R7"/>
<gene>
    <name evidence="1" type="ORF">LCGC14_2223590</name>
</gene>
<comment type="caution">
    <text evidence="1">The sequence shown here is derived from an EMBL/GenBank/DDBJ whole genome shotgun (WGS) entry which is preliminary data.</text>
</comment>
<reference evidence="1" key="1">
    <citation type="journal article" date="2015" name="Nature">
        <title>Complex archaea that bridge the gap between prokaryotes and eukaryotes.</title>
        <authorList>
            <person name="Spang A."/>
            <person name="Saw J.H."/>
            <person name="Jorgensen S.L."/>
            <person name="Zaremba-Niedzwiedzka K."/>
            <person name="Martijn J."/>
            <person name="Lind A.E."/>
            <person name="van Eijk R."/>
            <person name="Schleper C."/>
            <person name="Guy L."/>
            <person name="Ettema T.J."/>
        </authorList>
    </citation>
    <scope>NUCLEOTIDE SEQUENCE</scope>
</reference>
<name>A0A0F9G5R7_9ZZZZ</name>
<organism evidence="1">
    <name type="scientific">marine sediment metagenome</name>
    <dbReference type="NCBI Taxonomy" id="412755"/>
    <lineage>
        <taxon>unclassified sequences</taxon>
        <taxon>metagenomes</taxon>
        <taxon>ecological metagenomes</taxon>
    </lineage>
</organism>
<protein>
    <submittedName>
        <fullName evidence="1">Uncharacterized protein</fullName>
    </submittedName>
</protein>